<dbReference type="Pfam" id="PF11920">
    <property type="entry name" value="DUF3438"/>
    <property type="match status" value="1"/>
</dbReference>
<sequence length="299" mass="33079">MAMFKVLNFKCKWWPIILLLWFSSAQAVELMKWERIPLLIPLSVNHERIVFVDRNVRVGFPAMLKGKLRVQSSGGTVYLQASEPFEQTRLQLQDVESGEIILLDIAAKNDNKALEPVRLVYSGEVLSVSEKGMETGSSLPVASLDTEDKNQTVRKTPVYSAPLPVVLTRYAAQSLYAPLRTVEAVPGIHPVNLRLPSRLTTLYPSENVVVSPIGAWGIQELNVVALKIRNRSSSKVILDARTLSGSFVSATFQHRWLGAAGTPEDTTTLYLVIRGRPENAFIAEPAVLPAVKKGEQHAN</sequence>
<reference evidence="3" key="2">
    <citation type="submission" date="2019-01" db="EMBL/GenBank/DDBJ databases">
        <authorList>
            <consortium name="NCBI Pathogen Detection Project"/>
        </authorList>
    </citation>
    <scope>NUCLEOTIDE SEQUENCE</scope>
    <source>
        <strain evidence="3">Salmonella enterica subsp. enterica</strain>
    </source>
</reference>
<evidence type="ECO:0000313" key="7">
    <source>
        <dbReference type="EMBL" id="HAD2402423.1"/>
    </source>
</evidence>
<evidence type="ECO:0000313" key="2">
    <source>
        <dbReference type="EMBL" id="ECW0165323.1"/>
    </source>
</evidence>
<dbReference type="EMBL" id="DAAOBA010000029">
    <property type="protein sequence ID" value="HAD2281895.1"/>
    <property type="molecule type" value="Genomic_DNA"/>
</dbReference>
<name>A0A3U8W9J7_SALET</name>
<dbReference type="EMBL" id="DAAOCV010000006">
    <property type="protein sequence ID" value="HAD2521241.1"/>
    <property type="molecule type" value="Genomic_DNA"/>
</dbReference>
<accession>A0A3U8W9J7</accession>
<evidence type="ECO:0000313" key="5">
    <source>
        <dbReference type="EMBL" id="HAD2281895.1"/>
    </source>
</evidence>
<evidence type="ECO:0000313" key="9">
    <source>
        <dbReference type="EMBL" id="HAD2888428.1"/>
    </source>
</evidence>
<evidence type="ECO:0000313" key="4">
    <source>
        <dbReference type="EMBL" id="HAD2194351.1"/>
    </source>
</evidence>
<comment type="caution">
    <text evidence="2">The sequence shown here is derived from an EMBL/GenBank/DDBJ whole genome shotgun (WGS) entry which is preliminary data.</text>
</comment>
<dbReference type="EMBL" id="DAAOCB010000006">
    <property type="protein sequence ID" value="HAD2402423.1"/>
    <property type="molecule type" value="Genomic_DNA"/>
</dbReference>
<evidence type="ECO:0000313" key="6">
    <source>
        <dbReference type="EMBL" id="HAD2307647.1"/>
    </source>
</evidence>
<dbReference type="EMBL" id="DAAOBH010000005">
    <property type="protein sequence ID" value="HAD2307647.1"/>
    <property type="molecule type" value="Genomic_DNA"/>
</dbReference>
<dbReference type="InterPro" id="IPR021844">
    <property type="entry name" value="Integr_conj_element_PFL4704"/>
</dbReference>
<protein>
    <submittedName>
        <fullName evidence="2">TIGR03749 family integrating conjugative element protein</fullName>
    </submittedName>
</protein>
<dbReference type="EMBL" id="DAAOAI010000005">
    <property type="protein sequence ID" value="HAD2189625.1"/>
    <property type="molecule type" value="Genomic_DNA"/>
</dbReference>
<proteinExistence type="predicted"/>
<evidence type="ECO:0000313" key="1">
    <source>
        <dbReference type="EMBL" id="ECR2659134.1"/>
    </source>
</evidence>
<dbReference type="AlphaFoldDB" id="A0A3U8W9J7"/>
<dbReference type="NCBIfam" id="TIGR03749">
    <property type="entry name" value="conj_TIGR03749"/>
    <property type="match status" value="1"/>
</dbReference>
<reference evidence="3" key="1">
    <citation type="journal article" date="2018" name="Genome Biol.">
        <title>SKESA: strategic k-mer extension for scrupulous assemblies.</title>
        <authorList>
            <person name="Souvorov A."/>
            <person name="Agarwala R."/>
            <person name="Lipman D.J."/>
        </authorList>
    </citation>
    <scope>NUCLEOTIDE SEQUENCE</scope>
    <source>
        <strain evidence="3">Salmonella enterica subsp. enterica</strain>
    </source>
</reference>
<dbReference type="EMBL" id="DAAOFU010000017">
    <property type="protein sequence ID" value="HAD2888428.1"/>
    <property type="molecule type" value="Genomic_DNA"/>
</dbReference>
<dbReference type="RefSeq" id="WP_001240640.1">
    <property type="nucleotide sequence ID" value="NZ_CP129109.1"/>
</dbReference>
<dbReference type="EMBL" id="DAAOAH010000005">
    <property type="protein sequence ID" value="HAD2194351.1"/>
    <property type="molecule type" value="Genomic_DNA"/>
</dbReference>
<dbReference type="EMBL" id="AAKFGN010000009">
    <property type="protein sequence ID" value="ECR2659134.1"/>
    <property type="molecule type" value="Genomic_DNA"/>
</dbReference>
<reference evidence="2" key="3">
    <citation type="submission" date="2019-09" db="EMBL/GenBank/DDBJ databases">
        <authorList>
            <person name="Ashton P.M."/>
            <person name="Dallman T."/>
            <person name="Nair S."/>
            <person name="De Pinna E."/>
            <person name="Peters T."/>
            <person name="Grant K."/>
        </authorList>
    </citation>
    <scope>NUCLEOTIDE SEQUENCE</scope>
    <source>
        <strain evidence="1">797590</strain>
        <strain evidence="2">802759</strain>
    </source>
</reference>
<evidence type="ECO:0000313" key="3">
    <source>
        <dbReference type="EMBL" id="HAD2189625.1"/>
    </source>
</evidence>
<dbReference type="EMBL" id="AAKUZR010000011">
    <property type="protein sequence ID" value="ECW0165323.1"/>
    <property type="molecule type" value="Genomic_DNA"/>
</dbReference>
<dbReference type="OMA" id="QERVIFA"/>
<organism evidence="2">
    <name type="scientific">Salmonella enterica I</name>
    <dbReference type="NCBI Taxonomy" id="59201"/>
    <lineage>
        <taxon>Bacteria</taxon>
        <taxon>Pseudomonadati</taxon>
        <taxon>Pseudomonadota</taxon>
        <taxon>Gammaproteobacteria</taxon>
        <taxon>Enterobacterales</taxon>
        <taxon>Enterobacteriaceae</taxon>
        <taxon>Salmonella</taxon>
    </lineage>
</organism>
<gene>
    <name evidence="1" type="ORF">F1J57_10125</name>
    <name evidence="2" type="ORF">F3E75_10740</name>
    <name evidence="3" type="ORF">G1G64_06260</name>
    <name evidence="6" type="ORF">G1G67_06410</name>
    <name evidence="4" type="ORF">G1G69_06410</name>
    <name evidence="5" type="ORF">G1G74_21530</name>
    <name evidence="7" type="ORF">G1G83_07520</name>
    <name evidence="9" type="ORF">G1H25_16640</name>
    <name evidence="8" type="ORF">G1H50_08005</name>
</gene>
<evidence type="ECO:0000313" key="8">
    <source>
        <dbReference type="EMBL" id="HAD2521241.1"/>
    </source>
</evidence>